<keyword evidence="4" id="KW-1185">Reference proteome</keyword>
<dbReference type="OrthoDB" id="4153866at2759"/>
<dbReference type="PROSITE" id="PS50088">
    <property type="entry name" value="ANK_REPEAT"/>
    <property type="match status" value="1"/>
</dbReference>
<gene>
    <name evidence="3" type="ORF">NW762_007987</name>
</gene>
<evidence type="ECO:0000313" key="3">
    <source>
        <dbReference type="EMBL" id="KAJ4258900.1"/>
    </source>
</evidence>
<comment type="caution">
    <text evidence="3">The sequence shown here is derived from an EMBL/GenBank/DDBJ whole genome shotgun (WGS) entry which is preliminary data.</text>
</comment>
<dbReference type="Gene3D" id="1.25.40.20">
    <property type="entry name" value="Ankyrin repeat-containing domain"/>
    <property type="match status" value="1"/>
</dbReference>
<dbReference type="EMBL" id="JAOQAZ010000015">
    <property type="protein sequence ID" value="KAJ4258900.1"/>
    <property type="molecule type" value="Genomic_DNA"/>
</dbReference>
<feature type="region of interest" description="Disordered" evidence="2">
    <location>
        <begin position="77"/>
        <end position="145"/>
    </location>
</feature>
<dbReference type="SUPFAM" id="SSF48403">
    <property type="entry name" value="Ankyrin repeat"/>
    <property type="match status" value="1"/>
</dbReference>
<accession>A0A9W8S0L8</accession>
<dbReference type="Proteomes" id="UP001152049">
    <property type="component" value="Unassembled WGS sequence"/>
</dbReference>
<evidence type="ECO:0000256" key="1">
    <source>
        <dbReference type="PROSITE-ProRule" id="PRU00023"/>
    </source>
</evidence>
<proteinExistence type="predicted"/>
<keyword evidence="1" id="KW-0040">ANK repeat</keyword>
<evidence type="ECO:0000313" key="4">
    <source>
        <dbReference type="Proteomes" id="UP001152049"/>
    </source>
</evidence>
<dbReference type="PROSITE" id="PS50297">
    <property type="entry name" value="ANK_REP_REGION"/>
    <property type="match status" value="1"/>
</dbReference>
<dbReference type="AlphaFoldDB" id="A0A9W8S0L8"/>
<evidence type="ECO:0000256" key="2">
    <source>
        <dbReference type="SAM" id="MobiDB-lite"/>
    </source>
</evidence>
<name>A0A9W8S0L8_9HYPO</name>
<feature type="compositionally biased region" description="Acidic residues" evidence="2">
    <location>
        <begin position="136"/>
        <end position="145"/>
    </location>
</feature>
<organism evidence="3 4">
    <name type="scientific">Fusarium torreyae</name>
    <dbReference type="NCBI Taxonomy" id="1237075"/>
    <lineage>
        <taxon>Eukaryota</taxon>
        <taxon>Fungi</taxon>
        <taxon>Dikarya</taxon>
        <taxon>Ascomycota</taxon>
        <taxon>Pezizomycotina</taxon>
        <taxon>Sordariomycetes</taxon>
        <taxon>Hypocreomycetidae</taxon>
        <taxon>Hypocreales</taxon>
        <taxon>Nectriaceae</taxon>
        <taxon>Fusarium</taxon>
    </lineage>
</organism>
<dbReference type="InterPro" id="IPR002110">
    <property type="entry name" value="Ankyrin_rpt"/>
</dbReference>
<protein>
    <submittedName>
        <fullName evidence="3">Uncharacterized protein</fullName>
    </submittedName>
</protein>
<reference evidence="3" key="1">
    <citation type="submission" date="2022-09" db="EMBL/GenBank/DDBJ databases">
        <title>Fusarium specimens isolated from Avocado Roots.</title>
        <authorList>
            <person name="Stajich J."/>
            <person name="Roper C."/>
            <person name="Heimlech-Rivalta G."/>
        </authorList>
    </citation>
    <scope>NUCLEOTIDE SEQUENCE</scope>
    <source>
        <strain evidence="3">CF00136</strain>
    </source>
</reference>
<dbReference type="InterPro" id="IPR036770">
    <property type="entry name" value="Ankyrin_rpt-contain_sf"/>
</dbReference>
<sequence length="635" mass="72461">MASAQDSRSRVSQGLPTETWLQIIHHCAEVLSLGEMMKLRRVNRGFNRMVMEAILESDILRNAAYWDPVLEEKILYDDDEDDGGVSYPALRESSTNSESDSDADDYSRQATLYTSEGSDDSDLDGPRRRVPHVISDSEDSGNSEYETELFLDDCSQEQDGPPDRLTPSEDFWIMHLTNRTMGRIKTKPPKRDHMLLKKVAEYLWELKLREKDFKHTPPTHEFEEVVREVCKGAVKYGCIYDRREFFIGHEPPSLVGVPFQMDDSLECFRDALIPVAIYLNDVTLLEKILSREYPTLSPNQSSLETTQPLTGEDGEECPPFKCRVPCEDIEFDGQRKSFGQPIDGRTLIRLGNPIKVAIRTGNIDFCSILLRSLVESFYTEFDLCRADIVTESSSPDKLDFLRLAIETGPPIAKDRIVLPPLWVRLDMGSRIGPESRSFAGVELSKILESTTSLEIFDLAYAAIMAGYQDIAGVWWTKEPRNDRLTPQRETLKSWGNKRIQRAVIDNCMPIVKRLLELGYNLGPSYSADELKEEYEEKAQYVIDSQQTRDIALPIAAKSGDLELAQLLLEAGADAKRKNVRKAIRIAMDQNNQEMLRILTSDDYSESLLNQKAKIRWRRELEAEGKRDMLSRLEMM</sequence>
<feature type="repeat" description="ANK" evidence="1">
    <location>
        <begin position="547"/>
        <end position="579"/>
    </location>
</feature>